<keyword evidence="2" id="KW-0812">Transmembrane</keyword>
<accession>A0AA40DVY6</accession>
<dbReference type="Proteomes" id="UP001172101">
    <property type="component" value="Unassembled WGS sequence"/>
</dbReference>
<gene>
    <name evidence="3" type="ORF">B0T26DRAFT_675911</name>
</gene>
<organism evidence="3 4">
    <name type="scientific">Lasiosphaeria miniovina</name>
    <dbReference type="NCBI Taxonomy" id="1954250"/>
    <lineage>
        <taxon>Eukaryota</taxon>
        <taxon>Fungi</taxon>
        <taxon>Dikarya</taxon>
        <taxon>Ascomycota</taxon>
        <taxon>Pezizomycotina</taxon>
        <taxon>Sordariomycetes</taxon>
        <taxon>Sordariomycetidae</taxon>
        <taxon>Sordariales</taxon>
        <taxon>Lasiosphaeriaceae</taxon>
        <taxon>Lasiosphaeria</taxon>
    </lineage>
</organism>
<evidence type="ECO:0000313" key="3">
    <source>
        <dbReference type="EMBL" id="KAK0717635.1"/>
    </source>
</evidence>
<comment type="caution">
    <text evidence="3">The sequence shown here is derived from an EMBL/GenBank/DDBJ whole genome shotgun (WGS) entry which is preliminary data.</text>
</comment>
<keyword evidence="2" id="KW-1133">Transmembrane helix</keyword>
<keyword evidence="2" id="KW-0472">Membrane</keyword>
<dbReference type="EMBL" id="JAUIRO010000004">
    <property type="protein sequence ID" value="KAK0717635.1"/>
    <property type="molecule type" value="Genomic_DNA"/>
</dbReference>
<sequence length="695" mass="77439">MSTDATLDTTDRIFSDLNEIERALCSAHFGKNLKHDTPFTALRERFSRLSALVSIQQVLQGTAREIRRGKYGAGNTAWEIRKHDEAVFGQDLRPKITKFLDAAFGEGDPRLEKIVPEILRLQELPQRWIFAEGTQLALASRAEVENMSAFQKEFPEEYRNQFQPGSSGGTEKQLDKDSAGKASQTVKLRINNSNDQDFCAATVDFEGHNAIVAIYDQWLTTKRRDLMVVVAAALQLAAPTAASFYIYIGNNIGIGKENRFWFSRGRPSCDAVVLPNSSYPLAKSISGAAQGVACEGHLYESRWTCEGTNCHQTDPQDIDKVEMNTGFGHYSIYITPDKNDIQVHATASCLSITKKLYNLRERFKDAPMAVVLICSESDVIAASLTQTQSLLLQREDFTNVWQSRTELPAVLDCVLTGCLAVFSSLEIEIQRIMVGVSNPNNMPWLSKLLQINTLAEIKQILIQKQDVVRASISTTKSLRSANPSIRVSKSIYDGNADYSPLISDSDPGDDTISAIAPSDLNFDFDDLVINSHVYRKAAANAQPRTPTIPQPELGDLIDWTDGTAIRKTPDAAEALPLTLLDLLSLVVHEPPIQRVTCHAPGRVRVFGENEPHFRGKRTAFFCACHNYTLEYWTYKSNGQKVARRKPRGLSSITAYCFRYYRVAISYEPTLAPLLQSRDKLRAHVSAALSVLARDF</sequence>
<feature type="transmembrane region" description="Helical" evidence="2">
    <location>
        <begin position="226"/>
        <end position="248"/>
    </location>
</feature>
<feature type="region of interest" description="Disordered" evidence="1">
    <location>
        <begin position="159"/>
        <end position="178"/>
    </location>
</feature>
<dbReference type="AlphaFoldDB" id="A0AA40DVY6"/>
<dbReference type="RefSeq" id="XP_060296428.1">
    <property type="nucleotide sequence ID" value="XM_060439900.1"/>
</dbReference>
<evidence type="ECO:0000256" key="1">
    <source>
        <dbReference type="SAM" id="MobiDB-lite"/>
    </source>
</evidence>
<protein>
    <submittedName>
        <fullName evidence="3">Uncharacterized protein</fullName>
    </submittedName>
</protein>
<evidence type="ECO:0000313" key="4">
    <source>
        <dbReference type="Proteomes" id="UP001172101"/>
    </source>
</evidence>
<keyword evidence="4" id="KW-1185">Reference proteome</keyword>
<evidence type="ECO:0000256" key="2">
    <source>
        <dbReference type="SAM" id="Phobius"/>
    </source>
</evidence>
<dbReference type="GeneID" id="85323170"/>
<reference evidence="3" key="1">
    <citation type="submission" date="2023-06" db="EMBL/GenBank/DDBJ databases">
        <title>Genome-scale phylogeny and comparative genomics of the fungal order Sordariales.</title>
        <authorList>
            <consortium name="Lawrence Berkeley National Laboratory"/>
            <person name="Hensen N."/>
            <person name="Bonometti L."/>
            <person name="Westerberg I."/>
            <person name="Brannstrom I.O."/>
            <person name="Guillou S."/>
            <person name="Cros-Aarteil S."/>
            <person name="Calhoun S."/>
            <person name="Haridas S."/>
            <person name="Kuo A."/>
            <person name="Mondo S."/>
            <person name="Pangilinan J."/>
            <person name="Riley R."/>
            <person name="LaButti K."/>
            <person name="Andreopoulos B."/>
            <person name="Lipzen A."/>
            <person name="Chen C."/>
            <person name="Yanf M."/>
            <person name="Daum C."/>
            <person name="Ng V."/>
            <person name="Clum A."/>
            <person name="Steindorff A."/>
            <person name="Ohm R."/>
            <person name="Martin F."/>
            <person name="Silar P."/>
            <person name="Natvig D."/>
            <person name="Lalanne C."/>
            <person name="Gautier V."/>
            <person name="Ament-velasquez S.L."/>
            <person name="Kruys A."/>
            <person name="Hutchinson M.I."/>
            <person name="Powell A.J."/>
            <person name="Barry K."/>
            <person name="Miller A.N."/>
            <person name="Grigoriev I.V."/>
            <person name="Debuchy R."/>
            <person name="Gladieux P."/>
            <person name="Thoren M.H."/>
            <person name="Johannesson H."/>
        </authorList>
    </citation>
    <scope>NUCLEOTIDE SEQUENCE</scope>
    <source>
        <strain evidence="3">SMH2392-1A</strain>
    </source>
</reference>
<proteinExistence type="predicted"/>
<name>A0AA40DVY6_9PEZI</name>